<evidence type="ECO:0000313" key="1">
    <source>
        <dbReference type="EMBL" id="AEE15979.1"/>
    </source>
</evidence>
<dbReference type="KEGG" id="tbe:Trebr_0536"/>
<evidence type="ECO:0000313" key="2">
    <source>
        <dbReference type="Proteomes" id="UP000006546"/>
    </source>
</evidence>
<proteinExistence type="predicted"/>
<dbReference type="EMBL" id="CP002696">
    <property type="protein sequence ID" value="AEE15979.1"/>
    <property type="molecule type" value="Genomic_DNA"/>
</dbReference>
<organism evidence="1 2">
    <name type="scientific">Treponema brennaborense (strain DSM 12168 / CIP 105900 / DD5/3)</name>
    <dbReference type="NCBI Taxonomy" id="906968"/>
    <lineage>
        <taxon>Bacteria</taxon>
        <taxon>Pseudomonadati</taxon>
        <taxon>Spirochaetota</taxon>
        <taxon>Spirochaetia</taxon>
        <taxon>Spirochaetales</taxon>
        <taxon>Treponemataceae</taxon>
        <taxon>Treponema</taxon>
    </lineage>
</organism>
<reference evidence="2" key="1">
    <citation type="submission" date="2011-04" db="EMBL/GenBank/DDBJ databases">
        <title>The complete genome of Treponema brennaborense DSM 12168.</title>
        <authorList>
            <person name="Lucas S."/>
            <person name="Han J."/>
            <person name="Lapidus A."/>
            <person name="Bruce D."/>
            <person name="Goodwin L."/>
            <person name="Pitluck S."/>
            <person name="Peters L."/>
            <person name="Kyrpides N."/>
            <person name="Mavromatis K."/>
            <person name="Ivanova N."/>
            <person name="Mikhailova N."/>
            <person name="Pagani I."/>
            <person name="Teshima H."/>
            <person name="Detter J.C."/>
            <person name="Tapia R."/>
            <person name="Han C."/>
            <person name="Land M."/>
            <person name="Hauser L."/>
            <person name="Markowitz V."/>
            <person name="Cheng J.-F."/>
            <person name="Hugenholtz P."/>
            <person name="Woyke T."/>
            <person name="Wu D."/>
            <person name="Gronow S."/>
            <person name="Wellnitz S."/>
            <person name="Brambilla E."/>
            <person name="Klenk H.-P."/>
            <person name="Eisen J.A."/>
        </authorList>
    </citation>
    <scope>NUCLEOTIDE SEQUENCE [LARGE SCALE GENOMIC DNA]</scope>
    <source>
        <strain evidence="2">DSM 12168 / CIP 105900 / DD5/3</strain>
    </source>
</reference>
<accession>F4LPG8</accession>
<dbReference type="Proteomes" id="UP000006546">
    <property type="component" value="Chromosome"/>
</dbReference>
<sequence length="80" mass="8940">MRMFFIFFRMFWEKDAHVFKFLPHVLGKRCACFLFSSACFGEKMRIRAAAREDAGVCPMGAGGLRIPAGIANVTLLCGAF</sequence>
<keyword evidence="2" id="KW-1185">Reference proteome</keyword>
<gene>
    <name evidence="1" type="ordered locus">Trebr_0536</name>
</gene>
<dbReference type="AlphaFoldDB" id="F4LPG8"/>
<name>F4LPG8_TREBD</name>
<dbReference type="HOGENOM" id="CLU_2588669_0_0_12"/>
<protein>
    <submittedName>
        <fullName evidence="1">Uncharacterized protein</fullName>
    </submittedName>
</protein>